<feature type="domain" description="Bifunctional inhibitor/plant lipid transfer protein/seed storage helical" evidence="7">
    <location>
        <begin position="15"/>
        <end position="110"/>
    </location>
</feature>
<evidence type="ECO:0000256" key="1">
    <source>
        <dbReference type="ARBA" id="ARBA00009748"/>
    </source>
</evidence>
<dbReference type="EMBL" id="JADCNM010000013">
    <property type="protein sequence ID" value="KAG0456218.1"/>
    <property type="molecule type" value="Genomic_DNA"/>
</dbReference>
<dbReference type="Pfam" id="PF14368">
    <property type="entry name" value="LTP_2"/>
    <property type="match status" value="1"/>
</dbReference>
<evidence type="ECO:0000256" key="5">
    <source>
        <dbReference type="SAM" id="MobiDB-lite"/>
    </source>
</evidence>
<feature type="region of interest" description="Disordered" evidence="5">
    <location>
        <begin position="138"/>
        <end position="165"/>
    </location>
</feature>
<evidence type="ECO:0000313" key="8">
    <source>
        <dbReference type="EMBL" id="KAG0456218.1"/>
    </source>
</evidence>
<comment type="similarity">
    <text evidence="1">Belongs to the plant LTP family.</text>
</comment>
<keyword evidence="3" id="KW-1015">Disulfide bond</keyword>
<proteinExistence type="inferred from homology"/>
<dbReference type="CDD" id="cd00010">
    <property type="entry name" value="AAI_LTSS"/>
    <property type="match status" value="1"/>
</dbReference>
<dbReference type="Proteomes" id="UP000639772">
    <property type="component" value="Chromosome 13"/>
</dbReference>
<name>A0A835UCJ0_VANPL</name>
<feature type="compositionally biased region" description="Low complexity" evidence="5">
    <location>
        <begin position="140"/>
        <end position="165"/>
    </location>
</feature>
<reference evidence="8 9" key="1">
    <citation type="journal article" date="2020" name="Nat. Food">
        <title>A phased Vanilla planifolia genome enables genetic improvement of flavour and production.</title>
        <authorList>
            <person name="Hasing T."/>
            <person name="Tang H."/>
            <person name="Brym M."/>
            <person name="Khazi F."/>
            <person name="Huang T."/>
            <person name="Chambers A.H."/>
        </authorList>
    </citation>
    <scope>NUCLEOTIDE SEQUENCE [LARGE SCALE GENOMIC DNA]</scope>
    <source>
        <tissue evidence="8">Leaf</tissue>
    </source>
</reference>
<dbReference type="InterPro" id="IPR043325">
    <property type="entry name" value="LTSS"/>
</dbReference>
<evidence type="ECO:0000256" key="6">
    <source>
        <dbReference type="SAM" id="SignalP"/>
    </source>
</evidence>
<feature type="chain" id="PRO_5032929075" description="Bifunctional inhibitor/plant lipid transfer protein/seed storage helical domain-containing protein" evidence="6">
    <location>
        <begin position="25"/>
        <end position="193"/>
    </location>
</feature>
<dbReference type="OrthoDB" id="1938537at2759"/>
<dbReference type="Gene3D" id="1.10.110.10">
    <property type="entry name" value="Plant lipid-transfer and hydrophobic proteins"/>
    <property type="match status" value="1"/>
</dbReference>
<comment type="caution">
    <text evidence="8">The sequence shown here is derived from an EMBL/GenBank/DDBJ whole genome shotgun (WGS) entry which is preliminary data.</text>
</comment>
<feature type="signal peptide" evidence="6">
    <location>
        <begin position="1"/>
        <end position="24"/>
    </location>
</feature>
<dbReference type="PANTHER" id="PTHR33044">
    <property type="entry name" value="BIFUNCTIONAL INHIBITOR/LIPID-TRANSFER PROTEIN/SEED STORAGE 2S ALBUMIN SUPERFAMILY PROTEIN-RELATED"/>
    <property type="match status" value="1"/>
</dbReference>
<accession>A0A835UCJ0</accession>
<evidence type="ECO:0000256" key="4">
    <source>
        <dbReference type="ARBA" id="ARBA00023180"/>
    </source>
</evidence>
<dbReference type="InterPro" id="IPR036312">
    <property type="entry name" value="Bifun_inhib/LTP/seed_sf"/>
</dbReference>
<gene>
    <name evidence="8" type="ORF">HPP92_024006</name>
</gene>
<dbReference type="InterPro" id="IPR016140">
    <property type="entry name" value="Bifunc_inhib/LTP/seed_store"/>
</dbReference>
<keyword evidence="4" id="KW-0325">Glycoprotein</keyword>
<evidence type="ECO:0000256" key="3">
    <source>
        <dbReference type="ARBA" id="ARBA00023157"/>
    </source>
</evidence>
<sequence>MTSSMNGLMTIMVFVLATMSTVHSDFANDQKECTDQLMILMPCLGFVQGEARVPTQDCCACGKTVVSKNFKCLCILIKDRNEPQLGLKLNISRVVTMPAACNIPANISECPKLLQLPQESPLAKDFFDLEKEITKDTEAAKATASGGGNATNSTSRSSSSYSRSSAGKGTEMWETAVVLQVSLLLLLELFKLR</sequence>
<evidence type="ECO:0000259" key="7">
    <source>
        <dbReference type="Pfam" id="PF14368"/>
    </source>
</evidence>
<dbReference type="AlphaFoldDB" id="A0A835UCJ0"/>
<protein>
    <recommendedName>
        <fullName evidence="7">Bifunctional inhibitor/plant lipid transfer protein/seed storage helical domain-containing protein</fullName>
    </recommendedName>
</protein>
<evidence type="ECO:0000313" key="9">
    <source>
        <dbReference type="Proteomes" id="UP000639772"/>
    </source>
</evidence>
<dbReference type="SUPFAM" id="SSF47699">
    <property type="entry name" value="Bifunctional inhibitor/lipid-transfer protein/seed storage 2S albumin"/>
    <property type="match status" value="1"/>
</dbReference>
<evidence type="ECO:0000256" key="2">
    <source>
        <dbReference type="ARBA" id="ARBA00022729"/>
    </source>
</evidence>
<keyword evidence="2 6" id="KW-0732">Signal</keyword>
<organism evidence="8 9">
    <name type="scientific">Vanilla planifolia</name>
    <name type="common">Vanilla</name>
    <dbReference type="NCBI Taxonomy" id="51239"/>
    <lineage>
        <taxon>Eukaryota</taxon>
        <taxon>Viridiplantae</taxon>
        <taxon>Streptophyta</taxon>
        <taxon>Embryophyta</taxon>
        <taxon>Tracheophyta</taxon>
        <taxon>Spermatophyta</taxon>
        <taxon>Magnoliopsida</taxon>
        <taxon>Liliopsida</taxon>
        <taxon>Asparagales</taxon>
        <taxon>Orchidaceae</taxon>
        <taxon>Vanilloideae</taxon>
        <taxon>Vanilleae</taxon>
        <taxon>Vanilla</taxon>
    </lineage>
</organism>